<name>A0ACC2FBF5_DALPE</name>
<sequence length="142" mass="16011">MNRSRLGFFNRHAPSDHSSYHCYFHTKMCTVMRVVVVLFLLSVWAGAGMGMTGDQLFNVVKYMRDGRGNVQYAMATGLPKTTCQDGTMTFARPAVLDKQVDTFTSPELIAAYPSRSKPRKHSEYRLLVGKQNGMMKNLVHTV</sequence>
<accession>A0ACC2FBF5</accession>
<evidence type="ECO:0000313" key="2">
    <source>
        <dbReference type="Proteomes" id="UP001157502"/>
    </source>
</evidence>
<dbReference type="Proteomes" id="UP001157502">
    <property type="component" value="Chromosome 30"/>
</dbReference>
<dbReference type="EMBL" id="CM055757">
    <property type="protein sequence ID" value="KAJ7988689.1"/>
    <property type="molecule type" value="Genomic_DNA"/>
</dbReference>
<organism evidence="1 2">
    <name type="scientific">Dallia pectoralis</name>
    <name type="common">Alaska blackfish</name>
    <dbReference type="NCBI Taxonomy" id="75939"/>
    <lineage>
        <taxon>Eukaryota</taxon>
        <taxon>Metazoa</taxon>
        <taxon>Chordata</taxon>
        <taxon>Craniata</taxon>
        <taxon>Vertebrata</taxon>
        <taxon>Euteleostomi</taxon>
        <taxon>Actinopterygii</taxon>
        <taxon>Neopterygii</taxon>
        <taxon>Teleostei</taxon>
        <taxon>Protacanthopterygii</taxon>
        <taxon>Esociformes</taxon>
        <taxon>Umbridae</taxon>
        <taxon>Dallia</taxon>
    </lineage>
</organism>
<comment type="caution">
    <text evidence="1">The sequence shown here is derived from an EMBL/GenBank/DDBJ whole genome shotgun (WGS) entry which is preliminary data.</text>
</comment>
<protein>
    <submittedName>
        <fullName evidence="1">Uncharacterized protein</fullName>
    </submittedName>
</protein>
<keyword evidence="2" id="KW-1185">Reference proteome</keyword>
<proteinExistence type="predicted"/>
<reference evidence="1" key="1">
    <citation type="submission" date="2021-05" db="EMBL/GenBank/DDBJ databases">
        <authorList>
            <person name="Pan Q."/>
            <person name="Jouanno E."/>
            <person name="Zahm M."/>
            <person name="Klopp C."/>
            <person name="Cabau C."/>
            <person name="Louis A."/>
            <person name="Berthelot C."/>
            <person name="Parey E."/>
            <person name="Roest Crollius H."/>
            <person name="Montfort J."/>
            <person name="Robinson-Rechavi M."/>
            <person name="Bouchez O."/>
            <person name="Lampietro C."/>
            <person name="Lopez Roques C."/>
            <person name="Donnadieu C."/>
            <person name="Postlethwait J."/>
            <person name="Bobe J."/>
            <person name="Dillon D."/>
            <person name="Chandos A."/>
            <person name="von Hippel F."/>
            <person name="Guiguen Y."/>
        </authorList>
    </citation>
    <scope>NUCLEOTIDE SEQUENCE</scope>
    <source>
        <strain evidence="1">YG-Jan2019</strain>
    </source>
</reference>
<evidence type="ECO:0000313" key="1">
    <source>
        <dbReference type="EMBL" id="KAJ7988689.1"/>
    </source>
</evidence>
<gene>
    <name evidence="1" type="ORF">DPEC_G00311840</name>
</gene>